<feature type="compositionally biased region" description="Acidic residues" evidence="4">
    <location>
        <begin position="1"/>
        <end position="16"/>
    </location>
</feature>
<organism evidence="5 6">
    <name type="scientific">Drosophila guanche</name>
    <name type="common">Fruit fly</name>
    <dbReference type="NCBI Taxonomy" id="7266"/>
    <lineage>
        <taxon>Eukaryota</taxon>
        <taxon>Metazoa</taxon>
        <taxon>Ecdysozoa</taxon>
        <taxon>Arthropoda</taxon>
        <taxon>Hexapoda</taxon>
        <taxon>Insecta</taxon>
        <taxon>Pterygota</taxon>
        <taxon>Neoptera</taxon>
        <taxon>Endopterygota</taxon>
        <taxon>Diptera</taxon>
        <taxon>Brachycera</taxon>
        <taxon>Muscomorpha</taxon>
        <taxon>Ephydroidea</taxon>
        <taxon>Drosophilidae</taxon>
        <taxon>Drosophila</taxon>
        <taxon>Sophophora</taxon>
    </lineage>
</organism>
<sequence>MSDDEEYTSSEEEEVVEETREETKPPQTPAEGEGDPEFIKRQDQKRSDLDEQLKEYISEWRKQRSKEEDELKKLKEKQAKRKISRAEEEQKMAQRKKEEEERRVREAEEKKQREIEEKRMRLEEAEKKRQAMLQAMKDKDKKGPNFTIAKKDAGLGLSSAAMERNKTKEQLEEEKKISLSFRIKPLAIEGFGESKLREKAQELWELIVKLETEKYDLEERQKRQDYDLKELKERQKQQLRHKALKKGLDPEALTGKYPPKIQVASKYERRVDTRSYDDKKKLFEGVSIQLPFTRLDLGFLWVFSCFYHVYSQCVSQYQ</sequence>
<dbReference type="GO" id="GO:0006937">
    <property type="term" value="P:regulation of muscle contraction"/>
    <property type="evidence" value="ECO:0007669"/>
    <property type="project" value="InterPro"/>
</dbReference>
<protein>
    <submittedName>
        <fullName evidence="5">Blast:Troponin T, skeletal muscle</fullName>
    </submittedName>
</protein>
<reference evidence="6" key="1">
    <citation type="submission" date="2018-01" db="EMBL/GenBank/DDBJ databases">
        <authorList>
            <person name="Alioto T."/>
            <person name="Alioto T."/>
        </authorList>
    </citation>
    <scope>NUCLEOTIDE SEQUENCE [LARGE SCALE GENOMIC DNA]</scope>
</reference>
<comment type="function">
    <text evidence="1">Troponin T is the tropomyosin-binding subunit of troponin, the thin filament regulatory complex which confers calcium-sensitivity to striated muscle actomyosin ATPase activity.</text>
</comment>
<keyword evidence="6" id="KW-1185">Reference proteome</keyword>
<dbReference type="InterPro" id="IPR001978">
    <property type="entry name" value="Troponin"/>
</dbReference>
<feature type="region of interest" description="Disordered" evidence="4">
    <location>
        <begin position="1"/>
        <end position="150"/>
    </location>
</feature>
<evidence type="ECO:0000256" key="4">
    <source>
        <dbReference type="SAM" id="MobiDB-lite"/>
    </source>
</evidence>
<dbReference type="OrthoDB" id="330499at2759"/>
<evidence type="ECO:0000256" key="3">
    <source>
        <dbReference type="ARBA" id="ARBA00023179"/>
    </source>
</evidence>
<dbReference type="OMA" id="FKERRSM"/>
<feature type="compositionally biased region" description="Basic and acidic residues" evidence="4">
    <location>
        <begin position="136"/>
        <end position="150"/>
    </location>
</feature>
<name>A0A3B0KL51_DROGU</name>
<comment type="similarity">
    <text evidence="2">Belongs to the troponin T family.</text>
</comment>
<feature type="compositionally biased region" description="Basic and acidic residues" evidence="4">
    <location>
        <begin position="37"/>
        <end position="77"/>
    </location>
</feature>
<dbReference type="PANTHER" id="PTHR11521:SF1">
    <property type="entry name" value="TROPONIN T, SKELETAL MUSCLE"/>
    <property type="match status" value="1"/>
</dbReference>
<dbReference type="GO" id="GO:0045214">
    <property type="term" value="P:sarcomere organization"/>
    <property type="evidence" value="ECO:0007669"/>
    <property type="project" value="UniProtKB-ARBA"/>
</dbReference>
<dbReference type="Proteomes" id="UP000268350">
    <property type="component" value="Unassembled WGS sequence"/>
</dbReference>
<evidence type="ECO:0000313" key="6">
    <source>
        <dbReference type="Proteomes" id="UP000268350"/>
    </source>
</evidence>
<dbReference type="SUPFAM" id="SSF90250">
    <property type="entry name" value="Troponin coil-coiled subunits"/>
    <property type="match status" value="1"/>
</dbReference>
<evidence type="ECO:0000256" key="2">
    <source>
        <dbReference type="ARBA" id="ARBA00008330"/>
    </source>
</evidence>
<dbReference type="GO" id="GO:0005861">
    <property type="term" value="C:troponin complex"/>
    <property type="evidence" value="ECO:0007669"/>
    <property type="project" value="InterPro"/>
</dbReference>
<dbReference type="PANTHER" id="PTHR11521">
    <property type="entry name" value="TROPONIN T"/>
    <property type="match status" value="1"/>
</dbReference>
<evidence type="ECO:0000313" key="5">
    <source>
        <dbReference type="EMBL" id="SPP86546.1"/>
    </source>
</evidence>
<dbReference type="FunFam" id="1.20.5.350:FF:000003">
    <property type="entry name" value="Troponin T isoform 5"/>
    <property type="match status" value="1"/>
</dbReference>
<dbReference type="InterPro" id="IPR027707">
    <property type="entry name" value="TNNT"/>
</dbReference>
<proteinExistence type="inferred from homology"/>
<evidence type="ECO:0000256" key="1">
    <source>
        <dbReference type="ARBA" id="ARBA00003363"/>
    </source>
</evidence>
<dbReference type="Pfam" id="PF00992">
    <property type="entry name" value="Troponin"/>
    <property type="match status" value="1"/>
</dbReference>
<dbReference type="GO" id="GO:0005523">
    <property type="term" value="F:tropomyosin binding"/>
    <property type="evidence" value="ECO:0007669"/>
    <property type="project" value="TreeGrafter"/>
</dbReference>
<dbReference type="EMBL" id="OUUW01000011">
    <property type="protein sequence ID" value="SPP86546.1"/>
    <property type="molecule type" value="Genomic_DNA"/>
</dbReference>
<accession>A0A3B0KL51</accession>
<dbReference type="AlphaFoldDB" id="A0A3B0KL51"/>
<dbReference type="InterPro" id="IPR038077">
    <property type="entry name" value="Troponin_sf"/>
</dbReference>
<feature type="compositionally biased region" description="Basic and acidic residues" evidence="4">
    <location>
        <begin position="84"/>
        <end position="129"/>
    </location>
</feature>
<dbReference type="GO" id="GO:0006936">
    <property type="term" value="P:muscle contraction"/>
    <property type="evidence" value="ECO:0007669"/>
    <property type="project" value="TreeGrafter"/>
</dbReference>
<gene>
    <name evidence="5" type="ORF">DGUA_6G008762</name>
</gene>
<keyword evidence="3" id="KW-0514">Muscle protein</keyword>
<dbReference type="Gene3D" id="1.20.5.350">
    <property type="match status" value="1"/>
</dbReference>